<gene>
    <name evidence="14" type="ORF">HH1059_10040</name>
</gene>
<dbReference type="STRING" id="1354791.M911_13295"/>
<evidence type="ECO:0000256" key="7">
    <source>
        <dbReference type="ARBA" id="ARBA00022777"/>
    </source>
</evidence>
<dbReference type="InterPro" id="IPR040442">
    <property type="entry name" value="Pyrv_kinase-like_dom_sf"/>
</dbReference>
<dbReference type="UniPathway" id="UPA00109">
    <property type="reaction ID" value="UER00188"/>
</dbReference>
<reference evidence="14" key="1">
    <citation type="submission" date="2016-02" db="EMBL/GenBank/DDBJ databases">
        <title>Halorhodospira halochloris DSM-1059 complete genome, version 2.</title>
        <authorList>
            <person name="Tsukatani Y."/>
        </authorList>
    </citation>
    <scope>NUCLEOTIDE SEQUENCE</scope>
    <source>
        <strain evidence="14">DSM 1059</strain>
    </source>
</reference>
<dbReference type="InterPro" id="IPR015793">
    <property type="entry name" value="Pyrv_Knase_brl"/>
</dbReference>
<keyword evidence="5" id="KW-0479">Metal-binding</keyword>
<keyword evidence="4 12" id="KW-0808">Transferase</keyword>
<name>A0A110B538_HALHR</name>
<dbReference type="GO" id="GO:0000287">
    <property type="term" value="F:magnesium ion binding"/>
    <property type="evidence" value="ECO:0007669"/>
    <property type="project" value="InterPro"/>
</dbReference>
<dbReference type="PRINTS" id="PR01050">
    <property type="entry name" value="PYRUVTKNASE"/>
</dbReference>
<evidence type="ECO:0000256" key="5">
    <source>
        <dbReference type="ARBA" id="ARBA00022723"/>
    </source>
</evidence>
<evidence type="ECO:0000256" key="11">
    <source>
        <dbReference type="ARBA" id="ARBA00023317"/>
    </source>
</evidence>
<dbReference type="Gene3D" id="3.20.20.60">
    <property type="entry name" value="Phosphoenolpyruvate-binding domains"/>
    <property type="match status" value="1"/>
</dbReference>
<keyword evidence="15" id="KW-1185">Reference proteome</keyword>
<dbReference type="Pfam" id="PF00224">
    <property type="entry name" value="PK"/>
    <property type="match status" value="1"/>
</dbReference>
<dbReference type="EMBL" id="AP017372">
    <property type="protein sequence ID" value="BAU57702.2"/>
    <property type="molecule type" value="Genomic_DNA"/>
</dbReference>
<comment type="pathway">
    <text evidence="1 12">Carbohydrate degradation; glycolysis; pyruvate from D-glyceraldehyde 3-phosphate: step 5/5.</text>
</comment>
<dbReference type="GO" id="GO:0004743">
    <property type="term" value="F:pyruvate kinase activity"/>
    <property type="evidence" value="ECO:0007669"/>
    <property type="project" value="UniProtKB-EC"/>
</dbReference>
<evidence type="ECO:0000256" key="4">
    <source>
        <dbReference type="ARBA" id="ARBA00022679"/>
    </source>
</evidence>
<evidence type="ECO:0000256" key="10">
    <source>
        <dbReference type="ARBA" id="ARBA00023152"/>
    </source>
</evidence>
<evidence type="ECO:0000256" key="12">
    <source>
        <dbReference type="RuleBase" id="RU000504"/>
    </source>
</evidence>
<dbReference type="Proteomes" id="UP000218890">
    <property type="component" value="Chromosome"/>
</dbReference>
<dbReference type="GO" id="GO:0016301">
    <property type="term" value="F:kinase activity"/>
    <property type="evidence" value="ECO:0007669"/>
    <property type="project" value="UniProtKB-KW"/>
</dbReference>
<sequence length="129" mass="14134">MFSLLGVMIARGDLAVEIGGERLAEIQEELLWLCEAAHVPVVWATQVLEKLAKQGTASRPELTDAAMAGRAECVMLNKGPHIISAVITLKGILQRMQEHQSKKISRLRALRLAHLRKKGRPLAAGCGKY</sequence>
<organism evidence="14 15">
    <name type="scientific">Halorhodospira halochloris</name>
    <name type="common">Ectothiorhodospira halochloris</name>
    <dbReference type="NCBI Taxonomy" id="1052"/>
    <lineage>
        <taxon>Bacteria</taxon>
        <taxon>Pseudomonadati</taxon>
        <taxon>Pseudomonadota</taxon>
        <taxon>Gammaproteobacteria</taxon>
        <taxon>Chromatiales</taxon>
        <taxon>Ectothiorhodospiraceae</taxon>
        <taxon>Halorhodospira</taxon>
    </lineage>
</organism>
<dbReference type="KEGG" id="hhk:HH1059_10040"/>
<dbReference type="InterPro" id="IPR015813">
    <property type="entry name" value="Pyrv/PenolPyrv_kinase-like_dom"/>
</dbReference>
<proteinExistence type="inferred from homology"/>
<keyword evidence="8" id="KW-0067">ATP-binding</keyword>
<evidence type="ECO:0000259" key="13">
    <source>
        <dbReference type="Pfam" id="PF00224"/>
    </source>
</evidence>
<dbReference type="PANTHER" id="PTHR11817">
    <property type="entry name" value="PYRUVATE KINASE"/>
    <property type="match status" value="1"/>
</dbReference>
<evidence type="ECO:0000313" key="15">
    <source>
        <dbReference type="Proteomes" id="UP000218890"/>
    </source>
</evidence>
<evidence type="ECO:0000256" key="1">
    <source>
        <dbReference type="ARBA" id="ARBA00004997"/>
    </source>
</evidence>
<keyword evidence="10 12" id="KW-0324">Glycolysis</keyword>
<dbReference type="SUPFAM" id="SSF51621">
    <property type="entry name" value="Phosphoenolpyruvate/pyruvate domain"/>
    <property type="match status" value="1"/>
</dbReference>
<feature type="domain" description="Pyruvate kinase barrel" evidence="13">
    <location>
        <begin position="6"/>
        <end position="77"/>
    </location>
</feature>
<keyword evidence="6" id="KW-0547">Nucleotide-binding</keyword>
<dbReference type="AlphaFoldDB" id="A0A110B538"/>
<dbReference type="GO" id="GO:0005524">
    <property type="term" value="F:ATP binding"/>
    <property type="evidence" value="ECO:0007669"/>
    <property type="project" value="UniProtKB-KW"/>
</dbReference>
<dbReference type="GO" id="GO:0030955">
    <property type="term" value="F:potassium ion binding"/>
    <property type="evidence" value="ECO:0007669"/>
    <property type="project" value="InterPro"/>
</dbReference>
<keyword evidence="9 12" id="KW-0460">Magnesium</keyword>
<evidence type="ECO:0000313" key="14">
    <source>
        <dbReference type="EMBL" id="BAU57702.2"/>
    </source>
</evidence>
<comment type="similarity">
    <text evidence="2 12">Belongs to the pyruvate kinase family.</text>
</comment>
<evidence type="ECO:0000256" key="3">
    <source>
        <dbReference type="ARBA" id="ARBA00012142"/>
    </source>
</evidence>
<dbReference type="EC" id="2.7.1.40" evidence="3 12"/>
<comment type="catalytic activity">
    <reaction evidence="12">
        <text>pyruvate + ATP = phosphoenolpyruvate + ADP + H(+)</text>
        <dbReference type="Rhea" id="RHEA:18157"/>
        <dbReference type="ChEBI" id="CHEBI:15361"/>
        <dbReference type="ChEBI" id="CHEBI:15378"/>
        <dbReference type="ChEBI" id="CHEBI:30616"/>
        <dbReference type="ChEBI" id="CHEBI:58702"/>
        <dbReference type="ChEBI" id="CHEBI:456216"/>
        <dbReference type="EC" id="2.7.1.40"/>
    </reaction>
</comment>
<evidence type="ECO:0000256" key="2">
    <source>
        <dbReference type="ARBA" id="ARBA00008663"/>
    </source>
</evidence>
<dbReference type="InterPro" id="IPR001697">
    <property type="entry name" value="Pyr_Knase"/>
</dbReference>
<protein>
    <recommendedName>
        <fullName evidence="3 12">Pyruvate kinase</fullName>
        <ecNumber evidence="3 12">2.7.1.40</ecNumber>
    </recommendedName>
</protein>
<accession>A0A110B538</accession>
<keyword evidence="7 12" id="KW-0418">Kinase</keyword>
<evidence type="ECO:0000256" key="9">
    <source>
        <dbReference type="ARBA" id="ARBA00022842"/>
    </source>
</evidence>
<keyword evidence="11 14" id="KW-0670">Pyruvate</keyword>
<evidence type="ECO:0000256" key="8">
    <source>
        <dbReference type="ARBA" id="ARBA00022840"/>
    </source>
</evidence>
<evidence type="ECO:0000256" key="6">
    <source>
        <dbReference type="ARBA" id="ARBA00022741"/>
    </source>
</evidence>